<dbReference type="PANTHER" id="PTHR11207:SF0">
    <property type="entry name" value="RIBONUCLEASE 3"/>
    <property type="match status" value="1"/>
</dbReference>
<comment type="cofactor">
    <cofactor evidence="2">
        <name>Mn(2+)</name>
        <dbReference type="ChEBI" id="CHEBI:29035"/>
    </cofactor>
</comment>
<dbReference type="GO" id="GO:0004525">
    <property type="term" value="F:ribonuclease III activity"/>
    <property type="evidence" value="ECO:0007669"/>
    <property type="project" value="UniProtKB-EC"/>
</dbReference>
<dbReference type="GO" id="GO:0030154">
    <property type="term" value="P:cell differentiation"/>
    <property type="evidence" value="ECO:0007669"/>
    <property type="project" value="UniProtKB-KW"/>
</dbReference>
<keyword evidence="11" id="KW-0540">Nuclease</keyword>
<evidence type="ECO:0000256" key="20">
    <source>
        <dbReference type="ARBA" id="ARBA00023211"/>
    </source>
</evidence>
<evidence type="ECO:0000256" key="2">
    <source>
        <dbReference type="ARBA" id="ARBA00001936"/>
    </source>
</evidence>
<protein>
    <recommendedName>
        <fullName evidence="7">Ribonuclease 3</fullName>
        <ecNumber evidence="6">3.1.26.3</ecNumber>
    </recommendedName>
    <alternativeName>
        <fullName evidence="22">Ribonuclease III</fullName>
    </alternativeName>
    <alternativeName>
        <fullName evidence="24 25">protein Drosha</fullName>
    </alternativeName>
</protein>
<dbReference type="EMBL" id="LIAE01006673">
    <property type="protein sequence ID" value="PAV86382.1"/>
    <property type="molecule type" value="Genomic_DNA"/>
</dbReference>
<keyword evidence="15" id="KW-0221">Differentiation</keyword>
<comment type="cofactor">
    <cofactor evidence="3">
        <name>Mg(2+)</name>
        <dbReference type="ChEBI" id="CHEBI:18420"/>
    </cofactor>
</comment>
<dbReference type="GO" id="GO:0005634">
    <property type="term" value="C:nucleus"/>
    <property type="evidence" value="ECO:0007669"/>
    <property type="project" value="UniProtKB-SubCell"/>
</dbReference>
<comment type="function">
    <text evidence="23">Executes the initial step of microRNA (miRNA) processing in the nucleus, that is the cleavage of pri-miRNA to release pre-miRNA. Involved in pre-rRNA processing. Cleaves double-strand RNA and does not cleave single-strand RNA. Involved in fertility. Required for the function or synthesis of the let-7 miRNA.</text>
</comment>
<dbReference type="InterPro" id="IPR000999">
    <property type="entry name" value="RNase_III_dom"/>
</dbReference>
<dbReference type="HAMAP" id="MF_00104">
    <property type="entry name" value="RNase_III"/>
    <property type="match status" value="1"/>
</dbReference>
<keyword evidence="10" id="KW-0698">rRNA processing</keyword>
<dbReference type="Pfam" id="PF00035">
    <property type="entry name" value="dsrm"/>
    <property type="match status" value="1"/>
</dbReference>
<dbReference type="FunFam" id="1.10.1520.10:FF:000002">
    <property type="entry name" value="Drosha ribonuclease III"/>
    <property type="match status" value="1"/>
</dbReference>
<feature type="domain" description="RNase III" evidence="29">
    <location>
        <begin position="209"/>
        <end position="336"/>
    </location>
</feature>
<evidence type="ECO:0000256" key="7">
    <source>
        <dbReference type="ARBA" id="ARBA00017706"/>
    </source>
</evidence>
<dbReference type="SUPFAM" id="SSF54768">
    <property type="entry name" value="dsRNA-binding domain-like"/>
    <property type="match status" value="1"/>
</dbReference>
<dbReference type="InterPro" id="IPR044442">
    <property type="entry name" value="RNAse_III_DSRM__animal"/>
</dbReference>
<dbReference type="SMART" id="SM00358">
    <property type="entry name" value="DSRM"/>
    <property type="match status" value="1"/>
</dbReference>
<evidence type="ECO:0000256" key="27">
    <source>
        <dbReference type="SAM" id="MobiDB-lite"/>
    </source>
</evidence>
<dbReference type="FunFam" id="3.30.160.20:FF:000012">
    <property type="entry name" value="Drosha ribonuclease III"/>
    <property type="match status" value="1"/>
</dbReference>
<dbReference type="GO" id="GO:0031054">
    <property type="term" value="P:pre-miRNA processing"/>
    <property type="evidence" value="ECO:0007669"/>
    <property type="project" value="InterPro"/>
</dbReference>
<evidence type="ECO:0000256" key="26">
    <source>
        <dbReference type="PROSITE-ProRule" id="PRU00266"/>
    </source>
</evidence>
<evidence type="ECO:0000256" key="18">
    <source>
        <dbReference type="ARBA" id="ARBA00022884"/>
    </source>
</evidence>
<dbReference type="CDD" id="cd19877">
    <property type="entry name" value="DSRM_RNAse_III_meta_like"/>
    <property type="match status" value="1"/>
</dbReference>
<evidence type="ECO:0000259" key="28">
    <source>
        <dbReference type="PROSITE" id="PS50137"/>
    </source>
</evidence>
<dbReference type="Gene3D" id="3.30.160.20">
    <property type="match status" value="1"/>
</dbReference>
<evidence type="ECO:0000256" key="23">
    <source>
        <dbReference type="ARBA" id="ARBA00060285"/>
    </source>
</evidence>
<keyword evidence="8" id="KW-0217">Developmental protein</keyword>
<dbReference type="GO" id="GO:0046872">
    <property type="term" value="F:metal ion binding"/>
    <property type="evidence" value="ECO:0007669"/>
    <property type="project" value="UniProtKB-KW"/>
</dbReference>
<dbReference type="PROSITE" id="PS00517">
    <property type="entry name" value="RNASE_3_1"/>
    <property type="match status" value="2"/>
</dbReference>
<evidence type="ECO:0000256" key="16">
    <source>
        <dbReference type="ARBA" id="ARBA00022801"/>
    </source>
</evidence>
<comment type="caution">
    <text evidence="30">The sequence shown here is derived from an EMBL/GenBank/DDBJ whole genome shotgun (WGS) entry which is preliminary data.</text>
</comment>
<gene>
    <name evidence="30" type="ORF">WR25_22355</name>
</gene>
<evidence type="ECO:0000256" key="25">
    <source>
        <dbReference type="ARBA" id="ARBA00083702"/>
    </source>
</evidence>
<keyword evidence="19" id="KW-0334">Gonadal differentiation</keyword>
<evidence type="ECO:0000256" key="10">
    <source>
        <dbReference type="ARBA" id="ARBA00022552"/>
    </source>
</evidence>
<evidence type="ECO:0000256" key="8">
    <source>
        <dbReference type="ARBA" id="ARBA00022473"/>
    </source>
</evidence>
<keyword evidence="20" id="KW-0464">Manganese</keyword>
<keyword evidence="31" id="KW-1185">Reference proteome</keyword>
<dbReference type="Proteomes" id="UP000218231">
    <property type="component" value="Unassembled WGS sequence"/>
</dbReference>
<dbReference type="GO" id="GO:0007506">
    <property type="term" value="P:gonadal mesoderm development"/>
    <property type="evidence" value="ECO:0007669"/>
    <property type="project" value="UniProtKB-KW"/>
</dbReference>
<evidence type="ECO:0000256" key="3">
    <source>
        <dbReference type="ARBA" id="ARBA00001946"/>
    </source>
</evidence>
<evidence type="ECO:0000259" key="29">
    <source>
        <dbReference type="PROSITE" id="PS50142"/>
    </source>
</evidence>
<evidence type="ECO:0000313" key="30">
    <source>
        <dbReference type="EMBL" id="PAV86382.1"/>
    </source>
</evidence>
<comment type="catalytic activity">
    <reaction evidence="1">
        <text>Endonucleolytic cleavage to 5'-phosphomonoester.</text>
        <dbReference type="EC" id="3.1.26.3"/>
    </reaction>
</comment>
<evidence type="ECO:0000256" key="11">
    <source>
        <dbReference type="ARBA" id="ARBA00022722"/>
    </source>
</evidence>
<evidence type="ECO:0000256" key="4">
    <source>
        <dbReference type="ARBA" id="ARBA00004123"/>
    </source>
</evidence>
<evidence type="ECO:0000256" key="22">
    <source>
        <dbReference type="ARBA" id="ARBA00032486"/>
    </source>
</evidence>
<evidence type="ECO:0000256" key="24">
    <source>
        <dbReference type="ARBA" id="ARBA00078955"/>
    </source>
</evidence>
<dbReference type="GO" id="GO:0003725">
    <property type="term" value="F:double-stranded RNA binding"/>
    <property type="evidence" value="ECO:0007669"/>
    <property type="project" value="TreeGrafter"/>
</dbReference>
<keyword evidence="9" id="KW-0690">Ribosome biogenesis</keyword>
<evidence type="ECO:0000256" key="21">
    <source>
        <dbReference type="ARBA" id="ARBA00023242"/>
    </source>
</evidence>
<keyword evidence="13" id="KW-0677">Repeat</keyword>
<evidence type="ECO:0000256" key="12">
    <source>
        <dbReference type="ARBA" id="ARBA00022723"/>
    </source>
</evidence>
<keyword evidence="17" id="KW-0460">Magnesium</keyword>
<organism evidence="30 31">
    <name type="scientific">Diploscapter pachys</name>
    <dbReference type="NCBI Taxonomy" id="2018661"/>
    <lineage>
        <taxon>Eukaryota</taxon>
        <taxon>Metazoa</taxon>
        <taxon>Ecdysozoa</taxon>
        <taxon>Nematoda</taxon>
        <taxon>Chromadorea</taxon>
        <taxon>Rhabditida</taxon>
        <taxon>Rhabditina</taxon>
        <taxon>Rhabditomorpha</taxon>
        <taxon>Rhabditoidea</taxon>
        <taxon>Rhabditidae</taxon>
        <taxon>Diploscapter</taxon>
    </lineage>
</organism>
<feature type="region of interest" description="Disordered" evidence="27">
    <location>
        <begin position="542"/>
        <end position="573"/>
    </location>
</feature>
<sequence length="573" mass="65738">MYPPYKFGTNADHAKNTLTNCAYRKKYTGEDKKDKKRGIHVLMNIMSQQAQRQASGNTSHLAHNERLEYLGDAVVEMIASSHLYFMLPHHNEGGLATYRSALVQNRNLANLAKNLRVDEWLLFAHQGELCHEADFRHAMANTFEALIAAIYLDSNLNVCDRIFSDALWSSYPNKKLREIWDHSNEHILKREYPEGDRHLIEESDTLKKLTEFEKIIHVKFQNIRLLAKAFTRRSIPYNELTKGHNQRLEWLGDSVLQLVVSDYLYKHFPLHHEGHLSLLRTSLVSNKTQSTICDELCMREFVLKPVNTNHKIGELRLKDKADLVEAVIGALFVDRGWIYAQTLVRVLFLPRLKYFIESNRWNDPKSRLQQMCLTLRHADSRDPDMPEYKVLQSQGSTNSRVYTVAVYFRKKRLAEGRGGTIHEAQMEAARKALSKSDEYFPHIKKPANKPYRRLFNENPRFFPPFPLRPEAALQQLGSEALLQRGTPLPLMSNSIPPPPPGSFPFGCAPPRFFSAPPPTGHFQPRMTPGLNYPLPMLPVRIIEDSAPTQHEIPPPPPPPLEDMEVIPEPPPSS</sequence>
<evidence type="ECO:0000256" key="19">
    <source>
        <dbReference type="ARBA" id="ARBA00023156"/>
    </source>
</evidence>
<dbReference type="PROSITE" id="PS50137">
    <property type="entry name" value="DS_RBD"/>
    <property type="match status" value="1"/>
</dbReference>
<dbReference type="STRING" id="2018661.A0A2A2LJJ3"/>
<reference evidence="30 31" key="1">
    <citation type="journal article" date="2017" name="Curr. Biol.">
        <title>Genome architecture and evolution of a unichromosomal asexual nematode.</title>
        <authorList>
            <person name="Fradin H."/>
            <person name="Zegar C."/>
            <person name="Gutwein M."/>
            <person name="Lucas J."/>
            <person name="Kovtun M."/>
            <person name="Corcoran D."/>
            <person name="Baugh L.R."/>
            <person name="Kiontke K."/>
            <person name="Gunsalus K."/>
            <person name="Fitch D.H."/>
            <person name="Piano F."/>
        </authorList>
    </citation>
    <scope>NUCLEOTIDE SEQUENCE [LARGE SCALE GENOMIC DNA]</scope>
    <source>
        <strain evidence="30">PF1309</strain>
    </source>
</reference>
<comment type="subcellular location">
    <subcellularLocation>
        <location evidence="4">Nucleus</location>
    </subcellularLocation>
</comment>
<keyword evidence="12" id="KW-0479">Metal-binding</keyword>
<evidence type="ECO:0000256" key="17">
    <source>
        <dbReference type="ARBA" id="ARBA00022842"/>
    </source>
</evidence>
<evidence type="ECO:0000256" key="1">
    <source>
        <dbReference type="ARBA" id="ARBA00000109"/>
    </source>
</evidence>
<evidence type="ECO:0000256" key="13">
    <source>
        <dbReference type="ARBA" id="ARBA00022737"/>
    </source>
</evidence>
<dbReference type="OrthoDB" id="67027at2759"/>
<evidence type="ECO:0000256" key="5">
    <source>
        <dbReference type="ARBA" id="ARBA00010183"/>
    </source>
</evidence>
<dbReference type="PANTHER" id="PTHR11207">
    <property type="entry name" value="RIBONUCLEASE III"/>
    <property type="match status" value="1"/>
</dbReference>
<evidence type="ECO:0000256" key="6">
    <source>
        <dbReference type="ARBA" id="ARBA00012177"/>
    </source>
</evidence>
<keyword evidence="18 26" id="KW-0694">RNA-binding</keyword>
<dbReference type="InterPro" id="IPR011907">
    <property type="entry name" value="RNase_III"/>
</dbReference>
<dbReference type="CDD" id="cd00593">
    <property type="entry name" value="RIBOc"/>
    <property type="match status" value="2"/>
</dbReference>
<dbReference type="Pfam" id="PF00636">
    <property type="entry name" value="Ribonuclease_3"/>
    <property type="match status" value="2"/>
</dbReference>
<keyword evidence="21" id="KW-0539">Nucleus</keyword>
<dbReference type="InterPro" id="IPR036389">
    <property type="entry name" value="RNase_III_sf"/>
</dbReference>
<dbReference type="Gene3D" id="1.10.1520.10">
    <property type="entry name" value="Ribonuclease III domain"/>
    <property type="match status" value="2"/>
</dbReference>
<name>A0A2A2LJJ3_9BILA</name>
<dbReference type="GO" id="GO:0006364">
    <property type="term" value="P:rRNA processing"/>
    <property type="evidence" value="ECO:0007669"/>
    <property type="project" value="UniProtKB-KW"/>
</dbReference>
<accession>A0A2A2LJJ3</accession>
<dbReference type="SMART" id="SM00535">
    <property type="entry name" value="RIBOc"/>
    <property type="match status" value="2"/>
</dbReference>
<dbReference type="SUPFAM" id="SSF69065">
    <property type="entry name" value="RNase III domain-like"/>
    <property type="match status" value="2"/>
</dbReference>
<comment type="similarity">
    <text evidence="5">Belongs to the ribonuclease III family.</text>
</comment>
<feature type="domain" description="RNase III" evidence="29">
    <location>
        <begin position="30"/>
        <end position="155"/>
    </location>
</feature>
<evidence type="ECO:0000256" key="9">
    <source>
        <dbReference type="ARBA" id="ARBA00022517"/>
    </source>
</evidence>
<dbReference type="AlphaFoldDB" id="A0A2A2LJJ3"/>
<dbReference type="InterPro" id="IPR014720">
    <property type="entry name" value="dsRBD_dom"/>
</dbReference>
<dbReference type="EC" id="3.1.26.3" evidence="6"/>
<evidence type="ECO:0000313" key="31">
    <source>
        <dbReference type="Proteomes" id="UP000218231"/>
    </source>
</evidence>
<proteinExistence type="inferred from homology"/>
<keyword evidence="16" id="KW-0378">Hydrolase</keyword>
<feature type="domain" description="DRBM" evidence="28">
    <location>
        <begin position="363"/>
        <end position="438"/>
    </location>
</feature>
<evidence type="ECO:0000256" key="14">
    <source>
        <dbReference type="ARBA" id="ARBA00022759"/>
    </source>
</evidence>
<dbReference type="PROSITE" id="PS50142">
    <property type="entry name" value="RNASE_3_2"/>
    <property type="match status" value="2"/>
</dbReference>
<evidence type="ECO:0000256" key="15">
    <source>
        <dbReference type="ARBA" id="ARBA00022782"/>
    </source>
</evidence>
<keyword evidence="14" id="KW-0255">Endonuclease</keyword>